<keyword evidence="3" id="KW-1185">Reference proteome</keyword>
<feature type="compositionally biased region" description="Polar residues" evidence="1">
    <location>
        <begin position="1"/>
        <end position="15"/>
    </location>
</feature>
<dbReference type="RefSeq" id="WP_157569553.1">
    <property type="nucleotide sequence ID" value="NZ_WQKZ01000008.1"/>
</dbReference>
<evidence type="ECO:0000313" key="2">
    <source>
        <dbReference type="EMBL" id="MVN78929.1"/>
    </source>
</evidence>
<evidence type="ECO:0000256" key="1">
    <source>
        <dbReference type="SAM" id="MobiDB-lite"/>
    </source>
</evidence>
<dbReference type="InterPro" id="IPR006427">
    <property type="entry name" value="Portal_HK97"/>
</dbReference>
<dbReference type="EMBL" id="WQKZ01000008">
    <property type="protein sequence ID" value="MVN78929.1"/>
    <property type="molecule type" value="Genomic_DNA"/>
</dbReference>
<dbReference type="Pfam" id="PF04860">
    <property type="entry name" value="Phage_portal"/>
    <property type="match status" value="1"/>
</dbReference>
<sequence>MSFWNRSSARSTATPLQAAVSAEREQRSAGTVESVSTESNDARLLSILGLGGATVAGVVVNQQSVMSIAAAWACVNAISQDIAGLPCQLFRQTATGRERVSDHPAINLLNLQASGLQNSFQLRQTMTAITLLRGNAYALIVRAGKLKPVQLLHKHPDETTVLKYNGRLWYRFSGDPKTYADYDVLHFRGLSLDGVMGVSVIHYFRETFGKGLAASKSHTNFYNNGAQPSGALQTKSTLSAPAQQRLADTFAFKYSGVSNAGKPLVLEEGLEYKAISLPPADAQFLETAKLTRSDIASIFRMPPHKIGDLERSTNNNIEQQSLDYVGDTLMPILLAQEQECRLKLLLPSEVETYYFRHNLAALLRSDATARGNFYAKLFQVGAFSPNDILALEDRNGIGEAGDERFIPVNMAPLSRIGELTDAAIAARKAPATPPANDPAPEND</sequence>
<dbReference type="AlphaFoldDB" id="A0A7K1TKI9"/>
<name>A0A7K1TKI9_9BACT</name>
<dbReference type="NCBIfam" id="TIGR01537">
    <property type="entry name" value="portal_HK97"/>
    <property type="match status" value="1"/>
</dbReference>
<gene>
    <name evidence="2" type="ORF">GO988_21580</name>
</gene>
<accession>A0A7K1TKI9</accession>
<comment type="caution">
    <text evidence="2">The sequence shown here is derived from an EMBL/GenBank/DDBJ whole genome shotgun (WGS) entry which is preliminary data.</text>
</comment>
<organism evidence="2 3">
    <name type="scientific">Hymenobacter ginkgonis</name>
    <dbReference type="NCBI Taxonomy" id="2682976"/>
    <lineage>
        <taxon>Bacteria</taxon>
        <taxon>Pseudomonadati</taxon>
        <taxon>Bacteroidota</taxon>
        <taxon>Cytophagia</taxon>
        <taxon>Cytophagales</taxon>
        <taxon>Hymenobacteraceae</taxon>
        <taxon>Hymenobacter</taxon>
    </lineage>
</organism>
<feature type="region of interest" description="Disordered" evidence="1">
    <location>
        <begin position="1"/>
        <end position="35"/>
    </location>
</feature>
<dbReference type="Proteomes" id="UP000441336">
    <property type="component" value="Unassembled WGS sequence"/>
</dbReference>
<protein>
    <submittedName>
        <fullName evidence="2">Phage portal protein</fullName>
    </submittedName>
</protein>
<reference evidence="2 3" key="1">
    <citation type="submission" date="2019-12" db="EMBL/GenBank/DDBJ databases">
        <title>Hymenobacter sp. HMF4947 Genome sequencing and assembly.</title>
        <authorList>
            <person name="Kang H."/>
            <person name="Cha I."/>
            <person name="Kim H."/>
            <person name="Joh K."/>
        </authorList>
    </citation>
    <scope>NUCLEOTIDE SEQUENCE [LARGE SCALE GENOMIC DNA]</scope>
    <source>
        <strain evidence="2 3">HMF4947</strain>
    </source>
</reference>
<evidence type="ECO:0000313" key="3">
    <source>
        <dbReference type="Proteomes" id="UP000441336"/>
    </source>
</evidence>
<dbReference type="InterPro" id="IPR006944">
    <property type="entry name" value="Phage/GTA_portal"/>
</dbReference>
<proteinExistence type="predicted"/>